<gene>
    <name evidence="2" type="ORF">CAUJ_LOCUS10316</name>
</gene>
<dbReference type="Proteomes" id="UP000835052">
    <property type="component" value="Unassembled WGS sequence"/>
</dbReference>
<comment type="caution">
    <text evidence="2">The sequence shown here is derived from an EMBL/GenBank/DDBJ whole genome shotgun (WGS) entry which is preliminary data.</text>
</comment>
<feature type="region of interest" description="Disordered" evidence="1">
    <location>
        <begin position="83"/>
        <end position="159"/>
    </location>
</feature>
<organism evidence="2 3">
    <name type="scientific">Caenorhabditis auriculariae</name>
    <dbReference type="NCBI Taxonomy" id="2777116"/>
    <lineage>
        <taxon>Eukaryota</taxon>
        <taxon>Metazoa</taxon>
        <taxon>Ecdysozoa</taxon>
        <taxon>Nematoda</taxon>
        <taxon>Chromadorea</taxon>
        <taxon>Rhabditida</taxon>
        <taxon>Rhabditina</taxon>
        <taxon>Rhabditomorpha</taxon>
        <taxon>Rhabditoidea</taxon>
        <taxon>Rhabditidae</taxon>
        <taxon>Peloderinae</taxon>
        <taxon>Caenorhabditis</taxon>
    </lineage>
</organism>
<feature type="compositionally biased region" description="Basic and acidic residues" evidence="1">
    <location>
        <begin position="94"/>
        <end position="104"/>
    </location>
</feature>
<dbReference type="AlphaFoldDB" id="A0A8S1HGW1"/>
<feature type="compositionally biased region" description="Basic and acidic residues" evidence="1">
    <location>
        <begin position="122"/>
        <end position="137"/>
    </location>
</feature>
<proteinExistence type="predicted"/>
<name>A0A8S1HGW1_9PELO</name>
<feature type="compositionally biased region" description="Basic and acidic residues" evidence="1">
    <location>
        <begin position="1"/>
        <end position="20"/>
    </location>
</feature>
<reference evidence="2" key="1">
    <citation type="submission" date="2020-10" db="EMBL/GenBank/DDBJ databases">
        <authorList>
            <person name="Kikuchi T."/>
        </authorList>
    </citation>
    <scope>NUCLEOTIDE SEQUENCE</scope>
    <source>
        <strain evidence="2">NKZ352</strain>
    </source>
</reference>
<evidence type="ECO:0000256" key="1">
    <source>
        <dbReference type="SAM" id="MobiDB-lite"/>
    </source>
</evidence>
<dbReference type="EMBL" id="CAJGYM010000044">
    <property type="protein sequence ID" value="CAD6194397.1"/>
    <property type="molecule type" value="Genomic_DNA"/>
</dbReference>
<protein>
    <submittedName>
        <fullName evidence="2">Uncharacterized protein</fullName>
    </submittedName>
</protein>
<keyword evidence="3" id="KW-1185">Reference proteome</keyword>
<feature type="region of interest" description="Disordered" evidence="1">
    <location>
        <begin position="1"/>
        <end position="64"/>
    </location>
</feature>
<sequence length="757" mass="86045">MEAQKARESVSSQELREHVKNSLGITEVPKRRLPSRPDDQNSAGDFYQMSSLTVQQPQTNETFEPSKDVVRVAITAVPLFEMAPPVSEAPNSSESDRAHQEDFQQKQNASCGDEPIPTEVMLKADDEKWKTPEKKDTTPSPNSRGGSLPSIGGFGMTKYSPNTVSDTRGISKGGEFGTSSVNLGSTLQPSSRFHPLAAPMDVDPKQKPLSNKYVISGCFDYMACDVQKFDSAKVLDDWMNFRNVIDSTLLKTWEFSIPMDVDISKAKYVQYEDRCCQHTSLVVEWLLDNEHFDRRRNADDIDFVVNSSVLETIMNTLYKPSLKWTMRAHSDVKLTKDGSTIFLNLESPYQFKKQLNNAKKKRSAQERLYFAKELARKRHISNVGKEETVFRGASTATSKIFRHTRTIIEGRDHDPITLLVNGEVEAHTSDGAPVNFHIMTSDSRRILSSSNTEFWESECRRLWNAAHWTGVREILFAINEKAGEPISRIEKVSAEELWEHRNRWPGGDRRAKLARSCVTRVLLAIREMMRARRGNRAEFNIKVAYQGSKNGGHIKLSYDDSRYTSFWYEHEKWLARRHPLRDLTTSQEDLIFGQPVEKFQKTVSTFESAIQKEGNNVKEEVLELLSKCRKRRIQDDDVSEDVDFESCGRKAAEELDSEIISNWPEWSSNPVPVLDKETRNSSSDVSRRLSTDSAYFSDSSLTQTPAHSDFSDVWIEKKPDSVNLPFSSSASYAVNPKKNDSVSNFQRKINPPEPGTF</sequence>
<evidence type="ECO:0000313" key="2">
    <source>
        <dbReference type="EMBL" id="CAD6194397.1"/>
    </source>
</evidence>
<accession>A0A8S1HGW1</accession>
<feature type="region of interest" description="Disordered" evidence="1">
    <location>
        <begin position="726"/>
        <end position="757"/>
    </location>
</feature>
<feature type="compositionally biased region" description="Polar residues" evidence="1">
    <location>
        <begin position="40"/>
        <end position="63"/>
    </location>
</feature>
<evidence type="ECO:0000313" key="3">
    <source>
        <dbReference type="Proteomes" id="UP000835052"/>
    </source>
</evidence>